<feature type="coiled-coil region" evidence="1">
    <location>
        <begin position="23"/>
        <end position="50"/>
    </location>
</feature>
<sequence>MIRHILIFTLFITFMAVGATETKQSEDKDFNELRSSIASLKEELALVKVRTISDCRICFQETEGSSQCQGQRHSCSGWSTHPEWTLPFRDDTDNRSGGCLYQWKLECHKGI</sequence>
<proteinExistence type="predicted"/>
<evidence type="ECO:0000313" key="5">
    <source>
        <dbReference type="Proteomes" id="UP000663851"/>
    </source>
</evidence>
<accession>A0A820HHS2</accession>
<feature type="chain" id="PRO_5036236856" evidence="2">
    <location>
        <begin position="20"/>
        <end position="111"/>
    </location>
</feature>
<keyword evidence="1" id="KW-0175">Coiled coil</keyword>
<dbReference type="AlphaFoldDB" id="A0A820HHS2"/>
<reference evidence="4" key="1">
    <citation type="submission" date="2021-02" db="EMBL/GenBank/DDBJ databases">
        <authorList>
            <person name="Nowell W R."/>
        </authorList>
    </citation>
    <scope>NUCLEOTIDE SEQUENCE</scope>
</reference>
<gene>
    <name evidence="4" type="ORF">HFQ381_LOCUS13013</name>
    <name evidence="3" type="ORF">LUA448_LOCUS7545</name>
</gene>
<dbReference type="EMBL" id="CAJNYD010000756">
    <property type="protein sequence ID" value="CAF3295006.1"/>
    <property type="molecule type" value="Genomic_DNA"/>
</dbReference>
<evidence type="ECO:0000313" key="4">
    <source>
        <dbReference type="EMBL" id="CAF4292508.1"/>
    </source>
</evidence>
<dbReference type="EMBL" id="CAJOBO010000804">
    <property type="protein sequence ID" value="CAF4292508.1"/>
    <property type="molecule type" value="Genomic_DNA"/>
</dbReference>
<feature type="signal peptide" evidence="2">
    <location>
        <begin position="1"/>
        <end position="19"/>
    </location>
</feature>
<comment type="caution">
    <text evidence="4">The sequence shown here is derived from an EMBL/GenBank/DDBJ whole genome shotgun (WGS) entry which is preliminary data.</text>
</comment>
<evidence type="ECO:0000256" key="2">
    <source>
        <dbReference type="SAM" id="SignalP"/>
    </source>
</evidence>
<evidence type="ECO:0000256" key="1">
    <source>
        <dbReference type="SAM" id="Coils"/>
    </source>
</evidence>
<dbReference type="Proteomes" id="UP000663851">
    <property type="component" value="Unassembled WGS sequence"/>
</dbReference>
<protein>
    <submittedName>
        <fullName evidence="4">Uncharacterized protein</fullName>
    </submittedName>
</protein>
<evidence type="ECO:0000313" key="3">
    <source>
        <dbReference type="EMBL" id="CAF3295006.1"/>
    </source>
</evidence>
<organism evidence="4 5">
    <name type="scientific">Rotaria socialis</name>
    <dbReference type="NCBI Taxonomy" id="392032"/>
    <lineage>
        <taxon>Eukaryota</taxon>
        <taxon>Metazoa</taxon>
        <taxon>Spiralia</taxon>
        <taxon>Gnathifera</taxon>
        <taxon>Rotifera</taxon>
        <taxon>Eurotatoria</taxon>
        <taxon>Bdelloidea</taxon>
        <taxon>Philodinida</taxon>
        <taxon>Philodinidae</taxon>
        <taxon>Rotaria</taxon>
    </lineage>
</organism>
<keyword evidence="2" id="KW-0732">Signal</keyword>
<dbReference type="Proteomes" id="UP000663833">
    <property type="component" value="Unassembled WGS sequence"/>
</dbReference>
<name>A0A820HHS2_9BILA</name>